<sequence>MDVVYALVAILASMSLFALFMGLRSWQASRTVPSVADFLANSMQAGGTPPALRDLEMTRPWSERVLRPLLRRLYRLGRYLTPSRNIEELQRNLIRAGLPGGLTVTDFLGLRFLAGAILGGLTFFTQAHQRPLAMVVLMTLVAFLVGLYLPNFWLQSKVRRRQKAIARALPDALDMMSICVEAGLGFEAAIQKVASQWDNELAEELRRVISEIRVGIGRSDALHHLAERTGVPEVASFVAVLVQADRLGIAIRDVLNTQAAQMRIRRRLLAEEEARKAPLKMMFPLVFFIMPALFAVVLGPAIPRLMNGLR</sequence>
<protein>
    <submittedName>
        <fullName evidence="8">Type II secretion system F family protein</fullName>
    </submittedName>
</protein>
<feature type="transmembrane region" description="Helical" evidence="6">
    <location>
        <begin position="108"/>
        <end position="126"/>
    </location>
</feature>
<dbReference type="AlphaFoldDB" id="A0A540VBN7"/>
<reference evidence="8 9" key="1">
    <citation type="submission" date="2019-06" db="EMBL/GenBank/DDBJ databases">
        <title>Genome sequence of Litorilinea aerophila BAA-2444.</title>
        <authorList>
            <person name="Maclea K.S."/>
            <person name="Maurais E.G."/>
            <person name="Iannazzi L.C."/>
        </authorList>
    </citation>
    <scope>NUCLEOTIDE SEQUENCE [LARGE SCALE GENOMIC DNA]</scope>
    <source>
        <strain evidence="8 9">ATCC BAA-2444</strain>
    </source>
</reference>
<keyword evidence="2" id="KW-1003">Cell membrane</keyword>
<feature type="transmembrane region" description="Helical" evidence="6">
    <location>
        <begin position="6"/>
        <end position="23"/>
    </location>
</feature>
<feature type="transmembrane region" description="Helical" evidence="6">
    <location>
        <begin position="132"/>
        <end position="154"/>
    </location>
</feature>
<dbReference type="PANTHER" id="PTHR35007">
    <property type="entry name" value="INTEGRAL MEMBRANE PROTEIN-RELATED"/>
    <property type="match status" value="1"/>
</dbReference>
<keyword evidence="9" id="KW-1185">Reference proteome</keyword>
<dbReference type="GO" id="GO:0005886">
    <property type="term" value="C:plasma membrane"/>
    <property type="evidence" value="ECO:0007669"/>
    <property type="project" value="UniProtKB-SubCell"/>
</dbReference>
<dbReference type="Proteomes" id="UP000317371">
    <property type="component" value="Unassembled WGS sequence"/>
</dbReference>
<evidence type="ECO:0000313" key="8">
    <source>
        <dbReference type="EMBL" id="TQE94132.1"/>
    </source>
</evidence>
<evidence type="ECO:0000256" key="2">
    <source>
        <dbReference type="ARBA" id="ARBA00022475"/>
    </source>
</evidence>
<keyword evidence="4 6" id="KW-1133">Transmembrane helix</keyword>
<proteinExistence type="predicted"/>
<name>A0A540VBN7_9CHLR</name>
<dbReference type="EMBL" id="VIGC01000027">
    <property type="protein sequence ID" value="TQE94132.1"/>
    <property type="molecule type" value="Genomic_DNA"/>
</dbReference>
<comment type="caution">
    <text evidence="8">The sequence shown here is derived from an EMBL/GenBank/DDBJ whole genome shotgun (WGS) entry which is preliminary data.</text>
</comment>
<organism evidence="8 9">
    <name type="scientific">Litorilinea aerophila</name>
    <dbReference type="NCBI Taxonomy" id="1204385"/>
    <lineage>
        <taxon>Bacteria</taxon>
        <taxon>Bacillati</taxon>
        <taxon>Chloroflexota</taxon>
        <taxon>Caldilineae</taxon>
        <taxon>Caldilineales</taxon>
        <taxon>Caldilineaceae</taxon>
        <taxon>Litorilinea</taxon>
    </lineage>
</organism>
<evidence type="ECO:0000256" key="6">
    <source>
        <dbReference type="SAM" id="Phobius"/>
    </source>
</evidence>
<feature type="transmembrane region" description="Helical" evidence="6">
    <location>
        <begin position="282"/>
        <end position="302"/>
    </location>
</feature>
<keyword evidence="5 6" id="KW-0472">Membrane</keyword>
<evidence type="ECO:0000259" key="7">
    <source>
        <dbReference type="Pfam" id="PF00482"/>
    </source>
</evidence>
<keyword evidence="3 6" id="KW-0812">Transmembrane</keyword>
<evidence type="ECO:0000313" key="9">
    <source>
        <dbReference type="Proteomes" id="UP000317371"/>
    </source>
</evidence>
<dbReference type="Pfam" id="PF00482">
    <property type="entry name" value="T2SSF"/>
    <property type="match status" value="1"/>
</dbReference>
<dbReference type="OrthoDB" id="9810662at2"/>
<dbReference type="InParanoid" id="A0A540VBN7"/>
<evidence type="ECO:0000256" key="1">
    <source>
        <dbReference type="ARBA" id="ARBA00004651"/>
    </source>
</evidence>
<comment type="subcellular location">
    <subcellularLocation>
        <location evidence="1">Cell membrane</location>
        <topology evidence="1">Multi-pass membrane protein</topology>
    </subcellularLocation>
</comment>
<evidence type="ECO:0000256" key="5">
    <source>
        <dbReference type="ARBA" id="ARBA00023136"/>
    </source>
</evidence>
<dbReference type="InterPro" id="IPR018076">
    <property type="entry name" value="T2SS_GspF_dom"/>
</dbReference>
<accession>A0A540VBN7</accession>
<dbReference type="InterPro" id="IPR042094">
    <property type="entry name" value="T2SS_GspF_sf"/>
</dbReference>
<evidence type="ECO:0000256" key="3">
    <source>
        <dbReference type="ARBA" id="ARBA00022692"/>
    </source>
</evidence>
<evidence type="ECO:0000256" key="4">
    <source>
        <dbReference type="ARBA" id="ARBA00022989"/>
    </source>
</evidence>
<gene>
    <name evidence="8" type="ORF">FKZ61_18045</name>
</gene>
<dbReference type="Gene3D" id="1.20.81.30">
    <property type="entry name" value="Type II secretion system (T2SS), domain F"/>
    <property type="match status" value="1"/>
</dbReference>
<dbReference type="PANTHER" id="PTHR35007:SF2">
    <property type="entry name" value="PILUS ASSEMBLE PROTEIN"/>
    <property type="match status" value="1"/>
</dbReference>
<feature type="domain" description="Type II secretion system protein GspF" evidence="7">
    <location>
        <begin position="173"/>
        <end position="298"/>
    </location>
</feature>
<dbReference type="RefSeq" id="WP_141611560.1">
    <property type="nucleotide sequence ID" value="NZ_VIGC02000027.1"/>
</dbReference>